<protein>
    <recommendedName>
        <fullName evidence="7">L-threonine dehydratase catabolic TdcB</fullName>
        <ecNumber evidence="6">4.3.1.19</ecNumber>
    </recommendedName>
    <alternativeName>
        <fullName evidence="12">Threonine deaminase</fullName>
    </alternativeName>
</protein>
<dbReference type="RefSeq" id="WP_124798071.1">
    <property type="nucleotide sequence ID" value="NZ_CP034170.1"/>
</dbReference>
<evidence type="ECO:0000256" key="11">
    <source>
        <dbReference type="ARBA" id="ARBA00025527"/>
    </source>
</evidence>
<sequence length="403" mass="42130">MELVTVPEIRAAAELLKPIIRYTPMESSRPLELKVGGPVHLKCENLQRTGSFKIRGAYTRISRLDECEKAAGVVAASAGNHAQGVALAASLLGMHSTVFMPVGASIAKLAATRAYGATVHLTGANLDEALIEARAFEAEHGAVLVHPFDHPDVLRGQGTVGLEILEQLPTAATVVVAMGGGGLISGMSAALKGLRPDIKVIGVQAEKAAAWPESLSAGHPVRLTQMSTLADGIAVGEPTALTYRHVTEFVDEIVTVSEDQLSQAMLLCLERAKLVVEPAGVAAIAAIMAQPESFTPPVVAVLSGGNIDPLLMLHVAQHGLVAAGRFLTLQLDIPDRPGSLARLVALVGEMGANIVDVFHSRQGSTLALGDVEVNLRLECRGADHAQQLAEAVSAAGFTIRQRA</sequence>
<dbReference type="GO" id="GO:0003941">
    <property type="term" value="F:L-serine ammonia-lyase activity"/>
    <property type="evidence" value="ECO:0007669"/>
    <property type="project" value="TreeGrafter"/>
</dbReference>
<reference evidence="14 15" key="2">
    <citation type="submission" date="2018-12" db="EMBL/GenBank/DDBJ databases">
        <title>Nakamurella antarcticus sp. nov., isolated from Antarctica South Shetland Islands soil.</title>
        <authorList>
            <person name="Peng F."/>
        </authorList>
    </citation>
    <scope>NUCLEOTIDE SEQUENCE [LARGE SCALE GENOMIC DNA]</scope>
    <source>
        <strain evidence="14 15">S14-144</strain>
    </source>
</reference>
<dbReference type="SUPFAM" id="SSF53686">
    <property type="entry name" value="Tryptophan synthase beta subunit-like PLP-dependent enzymes"/>
    <property type="match status" value="1"/>
</dbReference>
<dbReference type="GO" id="GO:0006565">
    <property type="term" value="P:L-serine catabolic process"/>
    <property type="evidence" value="ECO:0007669"/>
    <property type="project" value="TreeGrafter"/>
</dbReference>
<dbReference type="Gene3D" id="3.40.50.1100">
    <property type="match status" value="2"/>
</dbReference>
<evidence type="ECO:0000256" key="5">
    <source>
        <dbReference type="ARBA" id="ARBA00011447"/>
    </source>
</evidence>
<dbReference type="InterPro" id="IPR005789">
    <property type="entry name" value="Thr_deHydtase_catblc"/>
</dbReference>
<dbReference type="FunFam" id="3.40.50.1100:FF:000005">
    <property type="entry name" value="Threonine dehydratase catabolic"/>
    <property type="match status" value="1"/>
</dbReference>
<gene>
    <name evidence="14" type="ORF">EH165_03630</name>
</gene>
<keyword evidence="15" id="KW-1185">Reference proteome</keyword>
<comment type="function">
    <text evidence="11">Catalyzes the anaerobic formation of alpha-ketobutyrate and ammonia from threonine in a two-step reaction. The first step involved a dehydration of threonine and a production of enamine intermediates (aminocrotonate), which tautomerizes to its imine form (iminobutyrate). Both intermediates are unstable and short-lived. The second step is the nonenzymatic hydrolysis of the enamine/imine intermediates to form 2-ketobutyrate and free ammonia. In the low water environment of the cell, the second step is accelerated by RidA.</text>
</comment>
<comment type="similarity">
    <text evidence="4">Belongs to the serine/threonine dehydratase family.</text>
</comment>
<dbReference type="GO" id="GO:0006567">
    <property type="term" value="P:L-threonine catabolic process"/>
    <property type="evidence" value="ECO:0007669"/>
    <property type="project" value="InterPro"/>
</dbReference>
<accession>A0A3G8ZTL4</accession>
<evidence type="ECO:0000256" key="7">
    <source>
        <dbReference type="ARBA" id="ARBA00022248"/>
    </source>
</evidence>
<dbReference type="CDD" id="cd01562">
    <property type="entry name" value="Thr-dehyd"/>
    <property type="match status" value="1"/>
</dbReference>
<dbReference type="InterPro" id="IPR050147">
    <property type="entry name" value="Ser/Thr_Dehydratase"/>
</dbReference>
<evidence type="ECO:0000256" key="1">
    <source>
        <dbReference type="ARBA" id="ARBA00001274"/>
    </source>
</evidence>
<evidence type="ECO:0000256" key="12">
    <source>
        <dbReference type="ARBA" id="ARBA00031427"/>
    </source>
</evidence>
<evidence type="ECO:0000259" key="13">
    <source>
        <dbReference type="PROSITE" id="PS51671"/>
    </source>
</evidence>
<dbReference type="NCBIfam" id="TIGR01127">
    <property type="entry name" value="ilvA_1Cterm"/>
    <property type="match status" value="1"/>
</dbReference>
<dbReference type="EMBL" id="CP034170">
    <property type="protein sequence ID" value="AZI57386.1"/>
    <property type="molecule type" value="Genomic_DNA"/>
</dbReference>
<dbReference type="PROSITE" id="PS51671">
    <property type="entry name" value="ACT"/>
    <property type="match status" value="1"/>
</dbReference>
<dbReference type="Pfam" id="PF00291">
    <property type="entry name" value="PALP"/>
    <property type="match status" value="1"/>
</dbReference>
<comment type="cofactor">
    <cofactor evidence="2">
        <name>pyridoxal 5'-phosphate</name>
        <dbReference type="ChEBI" id="CHEBI:597326"/>
    </cofactor>
</comment>
<dbReference type="GO" id="GO:0009097">
    <property type="term" value="P:isoleucine biosynthetic process"/>
    <property type="evidence" value="ECO:0007669"/>
    <property type="project" value="TreeGrafter"/>
</dbReference>
<dbReference type="InterPro" id="IPR001926">
    <property type="entry name" value="TrpB-like_PALP"/>
</dbReference>
<reference evidence="14 15" key="1">
    <citation type="submission" date="2018-11" db="EMBL/GenBank/DDBJ databases">
        <authorList>
            <person name="Da X."/>
        </authorList>
    </citation>
    <scope>NUCLEOTIDE SEQUENCE [LARGE SCALE GENOMIC DNA]</scope>
    <source>
        <strain evidence="14 15">S14-144</strain>
    </source>
</reference>
<evidence type="ECO:0000256" key="9">
    <source>
        <dbReference type="ARBA" id="ARBA00022898"/>
    </source>
</evidence>
<comment type="catalytic activity">
    <reaction evidence="1">
        <text>L-threonine = 2-oxobutanoate + NH4(+)</text>
        <dbReference type="Rhea" id="RHEA:22108"/>
        <dbReference type="ChEBI" id="CHEBI:16763"/>
        <dbReference type="ChEBI" id="CHEBI:28938"/>
        <dbReference type="ChEBI" id="CHEBI:57926"/>
        <dbReference type="EC" id="4.3.1.19"/>
    </reaction>
</comment>
<organism evidence="14 15">
    <name type="scientific">Nakamurella antarctica</name>
    <dbReference type="NCBI Taxonomy" id="1902245"/>
    <lineage>
        <taxon>Bacteria</taxon>
        <taxon>Bacillati</taxon>
        <taxon>Actinomycetota</taxon>
        <taxon>Actinomycetes</taxon>
        <taxon>Nakamurellales</taxon>
        <taxon>Nakamurellaceae</taxon>
        <taxon>Nakamurella</taxon>
    </lineage>
</organism>
<evidence type="ECO:0000256" key="2">
    <source>
        <dbReference type="ARBA" id="ARBA00001933"/>
    </source>
</evidence>
<dbReference type="KEGG" id="nak:EH165_03630"/>
<comment type="pathway">
    <text evidence="3">Amino-acid degradation; L-threonine degradation via propanoate pathway; propanoate from L-threonine: step 1/4.</text>
</comment>
<dbReference type="OrthoDB" id="4408011at2"/>
<evidence type="ECO:0000313" key="14">
    <source>
        <dbReference type="EMBL" id="AZI57386.1"/>
    </source>
</evidence>
<dbReference type="PANTHER" id="PTHR48078">
    <property type="entry name" value="THREONINE DEHYDRATASE, MITOCHONDRIAL-RELATED"/>
    <property type="match status" value="1"/>
</dbReference>
<dbReference type="InterPro" id="IPR036052">
    <property type="entry name" value="TrpB-like_PALP_sf"/>
</dbReference>
<dbReference type="AlphaFoldDB" id="A0A3G8ZTL4"/>
<evidence type="ECO:0000313" key="15">
    <source>
        <dbReference type="Proteomes" id="UP000268084"/>
    </source>
</evidence>
<dbReference type="FunFam" id="3.40.50.1100:FF:000007">
    <property type="entry name" value="L-threonine dehydratase catabolic TdcB"/>
    <property type="match status" value="1"/>
</dbReference>
<evidence type="ECO:0000256" key="4">
    <source>
        <dbReference type="ARBA" id="ARBA00010869"/>
    </source>
</evidence>
<dbReference type="PROSITE" id="PS00165">
    <property type="entry name" value="DEHYDRATASE_SER_THR"/>
    <property type="match status" value="1"/>
</dbReference>
<keyword evidence="10 14" id="KW-0456">Lyase</keyword>
<dbReference type="GO" id="GO:0030170">
    <property type="term" value="F:pyridoxal phosphate binding"/>
    <property type="evidence" value="ECO:0007669"/>
    <property type="project" value="InterPro"/>
</dbReference>
<dbReference type="InterPro" id="IPR000634">
    <property type="entry name" value="Ser/Thr_deHydtase_PyrdxlP-BS"/>
</dbReference>
<dbReference type="CDD" id="cd04886">
    <property type="entry name" value="ACT_ThrD-II-like"/>
    <property type="match status" value="1"/>
</dbReference>
<feature type="domain" description="ACT" evidence="13">
    <location>
        <begin position="328"/>
        <end position="403"/>
    </location>
</feature>
<name>A0A3G8ZTL4_9ACTN</name>
<evidence type="ECO:0000256" key="3">
    <source>
        <dbReference type="ARBA" id="ARBA00004958"/>
    </source>
</evidence>
<dbReference type="GO" id="GO:0004794">
    <property type="term" value="F:threonine deaminase activity"/>
    <property type="evidence" value="ECO:0007669"/>
    <property type="project" value="UniProtKB-EC"/>
</dbReference>
<dbReference type="Proteomes" id="UP000268084">
    <property type="component" value="Chromosome"/>
</dbReference>
<evidence type="ECO:0000256" key="6">
    <source>
        <dbReference type="ARBA" id="ARBA00012096"/>
    </source>
</evidence>
<dbReference type="InterPro" id="IPR002912">
    <property type="entry name" value="ACT_dom"/>
</dbReference>
<comment type="subunit">
    <text evidence="5">In the native structure, TdcB is in a dimeric form, whereas in the TdcB-AMP complex, it exists in a tetrameric form (dimer of dimers).</text>
</comment>
<dbReference type="PANTHER" id="PTHR48078:SF6">
    <property type="entry name" value="L-THREONINE DEHYDRATASE CATABOLIC TDCB"/>
    <property type="match status" value="1"/>
</dbReference>
<dbReference type="EC" id="4.3.1.19" evidence="6"/>
<keyword evidence="9" id="KW-0663">Pyridoxal phosphate</keyword>
<evidence type="ECO:0000256" key="8">
    <source>
        <dbReference type="ARBA" id="ARBA00022533"/>
    </source>
</evidence>
<dbReference type="InterPro" id="IPR044561">
    <property type="entry name" value="ACT_ThrD-II-like"/>
</dbReference>
<keyword evidence="8" id="KW-0021">Allosteric enzyme</keyword>
<evidence type="ECO:0000256" key="10">
    <source>
        <dbReference type="ARBA" id="ARBA00023239"/>
    </source>
</evidence>
<proteinExistence type="inferred from homology"/>